<gene>
    <name evidence="2" type="ORF">EYF80_056314</name>
</gene>
<feature type="region of interest" description="Disordered" evidence="1">
    <location>
        <begin position="151"/>
        <end position="289"/>
    </location>
</feature>
<name>A0A4Z2EYT2_9TELE</name>
<evidence type="ECO:0000313" key="2">
    <source>
        <dbReference type="EMBL" id="TNN33524.1"/>
    </source>
</evidence>
<evidence type="ECO:0000313" key="3">
    <source>
        <dbReference type="Proteomes" id="UP000314294"/>
    </source>
</evidence>
<reference evidence="2 3" key="1">
    <citation type="submission" date="2019-03" db="EMBL/GenBank/DDBJ databases">
        <title>First draft genome of Liparis tanakae, snailfish: a comprehensive survey of snailfish specific genes.</title>
        <authorList>
            <person name="Kim W."/>
            <person name="Song I."/>
            <person name="Jeong J.-H."/>
            <person name="Kim D."/>
            <person name="Kim S."/>
            <person name="Ryu S."/>
            <person name="Song J.Y."/>
            <person name="Lee S.K."/>
        </authorList>
    </citation>
    <scope>NUCLEOTIDE SEQUENCE [LARGE SCALE GENOMIC DNA]</scope>
    <source>
        <tissue evidence="2">Muscle</tissue>
    </source>
</reference>
<organism evidence="2 3">
    <name type="scientific">Liparis tanakae</name>
    <name type="common">Tanaka's snailfish</name>
    <dbReference type="NCBI Taxonomy" id="230148"/>
    <lineage>
        <taxon>Eukaryota</taxon>
        <taxon>Metazoa</taxon>
        <taxon>Chordata</taxon>
        <taxon>Craniata</taxon>
        <taxon>Vertebrata</taxon>
        <taxon>Euteleostomi</taxon>
        <taxon>Actinopterygii</taxon>
        <taxon>Neopterygii</taxon>
        <taxon>Teleostei</taxon>
        <taxon>Neoteleostei</taxon>
        <taxon>Acanthomorphata</taxon>
        <taxon>Eupercaria</taxon>
        <taxon>Perciformes</taxon>
        <taxon>Cottioidei</taxon>
        <taxon>Cottales</taxon>
        <taxon>Liparidae</taxon>
        <taxon>Liparis</taxon>
    </lineage>
</organism>
<dbReference type="EMBL" id="SRLO01002217">
    <property type="protein sequence ID" value="TNN33524.1"/>
    <property type="molecule type" value="Genomic_DNA"/>
</dbReference>
<feature type="compositionally biased region" description="Basic and acidic residues" evidence="1">
    <location>
        <begin position="223"/>
        <end position="232"/>
    </location>
</feature>
<feature type="compositionally biased region" description="Basic residues" evidence="1">
    <location>
        <begin position="207"/>
        <end position="222"/>
    </location>
</feature>
<sequence length="289" mass="30526">MSLEPYPEGLAVGPDVGGRPVGQALDMQGFPLVEAALLRGGAPVLQQAVHLQQPAGRQRGLNTHPAGGGHAERVRQLDFEKLVCLDVDVLEGERPGVGPVPGWRVHAKVFLVDGVESNEVLHGRHVQVDEDDVLHAPASAVQLTWTQRALSAVGKQPPSGPGSPDLCPEGRGCQRSTGSLRSSSSSCQWRSGKDNDHGAKLSPPHPAIKHHGEHIRPAAHQRPHAEGERTWRTDVASHPGSSPAQLWRSSGPRWSGATGERERATAGGGGASEGEQEQALSLFPGELGT</sequence>
<feature type="compositionally biased region" description="Low complexity" evidence="1">
    <location>
        <begin position="175"/>
        <end position="190"/>
    </location>
</feature>
<dbReference type="AlphaFoldDB" id="A0A4Z2EYT2"/>
<keyword evidence="3" id="KW-1185">Reference proteome</keyword>
<comment type="caution">
    <text evidence="2">The sequence shown here is derived from an EMBL/GenBank/DDBJ whole genome shotgun (WGS) entry which is preliminary data.</text>
</comment>
<protein>
    <submittedName>
        <fullName evidence="2">Uncharacterized protein</fullName>
    </submittedName>
</protein>
<evidence type="ECO:0000256" key="1">
    <source>
        <dbReference type="SAM" id="MobiDB-lite"/>
    </source>
</evidence>
<dbReference type="Proteomes" id="UP000314294">
    <property type="component" value="Unassembled WGS sequence"/>
</dbReference>
<accession>A0A4Z2EYT2</accession>
<feature type="compositionally biased region" description="Polar residues" evidence="1">
    <location>
        <begin position="239"/>
        <end position="248"/>
    </location>
</feature>
<proteinExistence type="predicted"/>